<evidence type="ECO:0000313" key="3">
    <source>
        <dbReference type="Proteomes" id="UP000217257"/>
    </source>
</evidence>
<evidence type="ECO:0000313" key="2">
    <source>
        <dbReference type="EMBL" id="ATB39031.1"/>
    </source>
</evidence>
<dbReference type="RefSeq" id="WP_095987122.1">
    <property type="nucleotide sequence ID" value="NZ_CP022098.1"/>
</dbReference>
<name>A0A250J6H9_9BACT</name>
<proteinExistence type="predicted"/>
<feature type="region of interest" description="Disordered" evidence="1">
    <location>
        <begin position="240"/>
        <end position="261"/>
    </location>
</feature>
<evidence type="ECO:0000256" key="1">
    <source>
        <dbReference type="SAM" id="MobiDB-lite"/>
    </source>
</evidence>
<dbReference type="EMBL" id="CP022098">
    <property type="protein sequence ID" value="ATB39031.1"/>
    <property type="molecule type" value="Genomic_DNA"/>
</dbReference>
<dbReference type="KEGG" id="cfus:CYFUS_004470"/>
<gene>
    <name evidence="2" type="ORF">CYFUS_004470</name>
</gene>
<organism evidence="2 3">
    <name type="scientific">Cystobacter fuscus</name>
    <dbReference type="NCBI Taxonomy" id="43"/>
    <lineage>
        <taxon>Bacteria</taxon>
        <taxon>Pseudomonadati</taxon>
        <taxon>Myxococcota</taxon>
        <taxon>Myxococcia</taxon>
        <taxon>Myxococcales</taxon>
        <taxon>Cystobacterineae</taxon>
        <taxon>Archangiaceae</taxon>
        <taxon>Cystobacter</taxon>
    </lineage>
</organism>
<dbReference type="AlphaFoldDB" id="A0A250J6H9"/>
<sequence length="377" mass="41886">MLDDLFSDRFRAPAECNIRVRGRPITELYPFLGEVRVECSREQAGVATLVFETRRDEHGRWVVQDAEVLVPWEPLSIEAVFGHRTEEVFRGFVRQVRADYPENTASARVTVECQDESLALDREHVRRVWGADVPTRDQLILLEIAGQHGLSVDPTSGAGMSGLVLPQDSTDIRFLRARAEANGYELLFQGGEIYFGPMRLEATPQPTLRVYAGPDTHCRSLSVTTDGHQPNKVAVDLAAQQGSGARRRELTPDLPLLGSRPAEGGRELRDFTWLLTREGSADEEELTARAQRRANDFSMRIKAEGEVDGTAYGHVLRVGQPVSVDGIGEWLGGVFYVDRVSHVFSHEGYLQTIRLLRNAYGDDLGSGAVNALRGLFS</sequence>
<dbReference type="SUPFAM" id="SSF69279">
    <property type="entry name" value="Phage tail proteins"/>
    <property type="match status" value="1"/>
</dbReference>
<accession>A0A250J6H9</accession>
<reference evidence="2 3" key="1">
    <citation type="submission" date="2017-06" db="EMBL/GenBank/DDBJ databases">
        <title>Sequencing and comparative analysis of myxobacterial genomes.</title>
        <authorList>
            <person name="Rupp O."/>
            <person name="Goesmann A."/>
            <person name="Sogaard-Andersen L."/>
        </authorList>
    </citation>
    <scope>NUCLEOTIDE SEQUENCE [LARGE SCALE GENOMIC DNA]</scope>
    <source>
        <strain evidence="2 3">DSM 52655</strain>
    </source>
</reference>
<dbReference type="Proteomes" id="UP000217257">
    <property type="component" value="Chromosome"/>
</dbReference>
<evidence type="ECO:0008006" key="4">
    <source>
        <dbReference type="Google" id="ProtNLM"/>
    </source>
</evidence>
<protein>
    <recommendedName>
        <fullName evidence="4">Phage protein D</fullName>
    </recommendedName>
</protein>